<name>Q1PY33_KUEST</name>
<accession>Q1PY33</accession>
<reference evidence="2 3" key="3">
    <citation type="submission" date="2020-02" db="EMBL/GenBank/DDBJ databases">
        <title>Newly sequenced genome of strain CSTR1 showed variability in Candidatus Kuenenia stuttgartiensis genomes.</title>
        <authorList>
            <person name="Ding C."/>
            <person name="Adrian L."/>
        </authorList>
    </citation>
    <scope>NUCLEOTIDE SEQUENCE [LARGE SCALE GENOMIC DNA]</scope>
    <source>
        <strain evidence="2 3">CSTR1</strain>
    </source>
</reference>
<organism evidence="1">
    <name type="scientific">Kuenenia stuttgartiensis</name>
    <dbReference type="NCBI Taxonomy" id="174633"/>
    <lineage>
        <taxon>Bacteria</taxon>
        <taxon>Pseudomonadati</taxon>
        <taxon>Planctomycetota</taxon>
        <taxon>Candidatus Brocadiia</taxon>
        <taxon>Candidatus Brocadiales</taxon>
        <taxon>Candidatus Brocadiaceae</taxon>
        <taxon>Candidatus Kuenenia</taxon>
    </lineage>
</organism>
<dbReference type="AlphaFoldDB" id="Q1PY33"/>
<gene>
    <name evidence="2" type="ORF">KsCSTR_02800</name>
    <name evidence="1" type="ORF">kustd2206</name>
</gene>
<evidence type="ECO:0000313" key="3">
    <source>
        <dbReference type="Proteomes" id="UP000501926"/>
    </source>
</evidence>
<evidence type="ECO:0000313" key="1">
    <source>
        <dbReference type="EMBL" id="CAJ72951.1"/>
    </source>
</evidence>
<dbReference type="EMBL" id="CP049055">
    <property type="protein sequence ID" value="QII09659.1"/>
    <property type="molecule type" value="Genomic_DNA"/>
</dbReference>
<dbReference type="Proteomes" id="UP000501926">
    <property type="component" value="Chromosome"/>
</dbReference>
<reference evidence="1" key="1">
    <citation type="journal article" date="2006" name="Nature">
        <title>Deciphering the evolution and metabolism of an anammox bacterium from a community genome.</title>
        <authorList>
            <person name="Strous M."/>
            <person name="Pelletier E."/>
            <person name="Mangenot S."/>
            <person name="Rattei T."/>
            <person name="Lehner A."/>
            <person name="Taylor M.W."/>
            <person name="Horn M."/>
            <person name="Daims H."/>
            <person name="Bartol-Mavel D."/>
            <person name="Wincker P."/>
            <person name="Barbe V."/>
            <person name="Fonknechten N."/>
            <person name="Vallenet D."/>
            <person name="Segurens B."/>
            <person name="Schenowitz-Truong C."/>
            <person name="Medigue C."/>
            <person name="Collingro A."/>
            <person name="Snel B."/>
            <person name="Dutilh B.E."/>
            <person name="OpDenCamp H.J.M."/>
            <person name="vanDerDrift C."/>
            <person name="Cirpus I."/>
            <person name="vanDePas-Schoonen K.T."/>
            <person name="Harhangi H.R."/>
            <person name="vanNiftrik L."/>
            <person name="Schmid M."/>
            <person name="Keltjens J."/>
            <person name="vanDeVossenberg J."/>
            <person name="Kartal B."/>
            <person name="Meier H."/>
            <person name="Frishman D."/>
            <person name="Huynen M.A."/>
            <person name="Mewes H."/>
            <person name="Weissenbach J."/>
            <person name="Jetten M.S.M."/>
            <person name="Wagner M."/>
            <person name="LePaslier D."/>
        </authorList>
    </citation>
    <scope>NUCLEOTIDE SEQUENCE</scope>
</reference>
<evidence type="ECO:0000313" key="2">
    <source>
        <dbReference type="EMBL" id="QII09659.1"/>
    </source>
</evidence>
<reference evidence="1" key="2">
    <citation type="submission" date="2006-01" db="EMBL/GenBank/DDBJ databases">
        <authorList>
            <person name="Genoscope"/>
        </authorList>
    </citation>
    <scope>NUCLEOTIDE SEQUENCE</scope>
</reference>
<proteinExistence type="predicted"/>
<sequence>MSIVRKNSLIEIWYCNVWMLRCYMNLHSGVGRLMSGAMMNNGRALQLFPL</sequence>
<protein>
    <submittedName>
        <fullName evidence="1">Uncharacterized protein</fullName>
    </submittedName>
</protein>
<dbReference type="EMBL" id="CT573072">
    <property type="protein sequence ID" value="CAJ72951.1"/>
    <property type="molecule type" value="Genomic_DNA"/>
</dbReference>